<protein>
    <recommendedName>
        <fullName evidence="5 15">Corrinoid adenosyltransferase</fullName>
        <ecNumber evidence="4 15">2.5.1.17</ecNumber>
    </recommendedName>
    <alternativeName>
        <fullName evidence="10 15">Cob(II)alamin adenosyltransferase</fullName>
    </alternativeName>
    <alternativeName>
        <fullName evidence="12 15">Cob(II)yrinic acid a,c-diamide adenosyltransferase</fullName>
    </alternativeName>
    <alternativeName>
        <fullName evidence="11 15">Cobinamide/cobalamin adenosyltransferase</fullName>
    </alternativeName>
</protein>
<evidence type="ECO:0000256" key="11">
    <source>
        <dbReference type="ARBA" id="ARBA00033334"/>
    </source>
</evidence>
<dbReference type="InterPro" id="IPR016030">
    <property type="entry name" value="CblAdoTrfase-like"/>
</dbReference>
<dbReference type="NCBIfam" id="TIGR00636">
    <property type="entry name" value="PduO_Nterm"/>
    <property type="match status" value="1"/>
</dbReference>
<dbReference type="EMBL" id="JANUAU010000010">
    <property type="protein sequence ID" value="MCS3678920.1"/>
    <property type="molecule type" value="Genomic_DNA"/>
</dbReference>
<dbReference type="Gene3D" id="1.20.1200.10">
    <property type="entry name" value="Cobalamin adenosyltransferase-like"/>
    <property type="match status" value="1"/>
</dbReference>
<evidence type="ECO:0000256" key="13">
    <source>
        <dbReference type="ARBA" id="ARBA00048555"/>
    </source>
</evidence>
<evidence type="ECO:0000256" key="1">
    <source>
        <dbReference type="ARBA" id="ARBA00004496"/>
    </source>
</evidence>
<keyword evidence="7 15" id="KW-0808">Transferase</keyword>
<organism evidence="18 20">
    <name type="scientific">Salinibacter ruber</name>
    <dbReference type="NCBI Taxonomy" id="146919"/>
    <lineage>
        <taxon>Bacteria</taxon>
        <taxon>Pseudomonadati</taxon>
        <taxon>Rhodothermota</taxon>
        <taxon>Rhodothermia</taxon>
        <taxon>Rhodothermales</taxon>
        <taxon>Salinibacteraceae</taxon>
        <taxon>Salinibacter</taxon>
    </lineage>
</organism>
<reference evidence="18" key="1">
    <citation type="submission" date="2022-08" db="EMBL/GenBank/DDBJ databases">
        <title>Genomic Encyclopedia of Type Strains, Phase V (KMG-V): Genome sequencing to study the core and pangenomes of soil and plant-associated prokaryotes.</title>
        <authorList>
            <person name="Whitman W."/>
        </authorList>
    </citation>
    <scope>NUCLEOTIDE SEQUENCE</scope>
    <source>
        <strain evidence="18">0</strain>
        <strain evidence="19">SP3002</strain>
    </source>
</reference>
<evidence type="ECO:0000256" key="2">
    <source>
        <dbReference type="ARBA" id="ARBA00005121"/>
    </source>
</evidence>
<evidence type="ECO:0000256" key="4">
    <source>
        <dbReference type="ARBA" id="ARBA00012454"/>
    </source>
</evidence>
<dbReference type="Proteomes" id="UP001155110">
    <property type="component" value="Unassembled WGS sequence"/>
</dbReference>
<evidence type="ECO:0000256" key="7">
    <source>
        <dbReference type="ARBA" id="ARBA00022679"/>
    </source>
</evidence>
<comment type="pathway">
    <text evidence="2 15">Cofactor biosynthesis; adenosylcobalamin biosynthesis; adenosylcobalamin from cob(II)yrinate a,c-diamide: step 2/7.</text>
</comment>
<comment type="similarity">
    <text evidence="3 15">Belongs to the Cob(I)alamin adenosyltransferase family.</text>
</comment>
<evidence type="ECO:0000256" key="6">
    <source>
        <dbReference type="ARBA" id="ARBA00022490"/>
    </source>
</evidence>
<evidence type="ECO:0000313" key="18">
    <source>
        <dbReference type="EMBL" id="MCS3678920.1"/>
    </source>
</evidence>
<dbReference type="EMBL" id="JANTZM010000002">
    <property type="protein sequence ID" value="MCS4156698.1"/>
    <property type="molecule type" value="Genomic_DNA"/>
</dbReference>
<dbReference type="FunFam" id="1.20.1200.10:FF:000003">
    <property type="entry name" value="ATP:cob(I)alamin adenosyltransferase"/>
    <property type="match status" value="1"/>
</dbReference>
<keyword evidence="9 15" id="KW-0067">ATP-binding</keyword>
<gene>
    <name evidence="18" type="ORF">GGP71_002862</name>
    <name evidence="19" type="ORF">GGP99_000635</name>
</gene>
<evidence type="ECO:0000256" key="10">
    <source>
        <dbReference type="ARBA" id="ARBA00031529"/>
    </source>
</evidence>
<evidence type="ECO:0000313" key="19">
    <source>
        <dbReference type="EMBL" id="MCS4156698.1"/>
    </source>
</evidence>
<feature type="domain" description="Cobalamin adenosyltransferase-like" evidence="17">
    <location>
        <begin position="5"/>
        <end position="172"/>
    </location>
</feature>
<evidence type="ECO:0000313" key="20">
    <source>
        <dbReference type="Proteomes" id="UP001155027"/>
    </source>
</evidence>
<dbReference type="PANTHER" id="PTHR12213">
    <property type="entry name" value="CORRINOID ADENOSYLTRANSFERASE"/>
    <property type="match status" value="1"/>
</dbReference>
<dbReference type="GO" id="GO:0008817">
    <property type="term" value="F:corrinoid adenosyltransferase activity"/>
    <property type="evidence" value="ECO:0007669"/>
    <property type="project" value="UniProtKB-UniRule"/>
</dbReference>
<comment type="subcellular location">
    <subcellularLocation>
        <location evidence="1">Cytoplasm</location>
    </subcellularLocation>
</comment>
<dbReference type="RefSeq" id="WP_011404046.1">
    <property type="nucleotide sequence ID" value="NZ_CALTRY010000007.1"/>
</dbReference>
<comment type="catalytic activity">
    <reaction evidence="14 15">
        <text>2 cob(II)alamin + reduced [electron-transfer flavoprotein] + 2 ATP = 2 adenosylcob(III)alamin + 2 triphosphate + oxidized [electron-transfer flavoprotein] + 3 H(+)</text>
        <dbReference type="Rhea" id="RHEA:28671"/>
        <dbReference type="Rhea" id="RHEA-COMP:10685"/>
        <dbReference type="Rhea" id="RHEA-COMP:10686"/>
        <dbReference type="ChEBI" id="CHEBI:15378"/>
        <dbReference type="ChEBI" id="CHEBI:16304"/>
        <dbReference type="ChEBI" id="CHEBI:18036"/>
        <dbReference type="ChEBI" id="CHEBI:18408"/>
        <dbReference type="ChEBI" id="CHEBI:30616"/>
        <dbReference type="ChEBI" id="CHEBI:57692"/>
        <dbReference type="ChEBI" id="CHEBI:58307"/>
        <dbReference type="EC" id="2.5.1.17"/>
    </reaction>
</comment>
<dbReference type="Pfam" id="PF01923">
    <property type="entry name" value="Cob_adeno_trans"/>
    <property type="match status" value="1"/>
</dbReference>
<evidence type="ECO:0000259" key="17">
    <source>
        <dbReference type="Pfam" id="PF01923"/>
    </source>
</evidence>
<keyword evidence="15" id="KW-0169">Cobalamin biosynthesis</keyword>
<evidence type="ECO:0000256" key="9">
    <source>
        <dbReference type="ARBA" id="ARBA00022840"/>
    </source>
</evidence>
<feature type="region of interest" description="Disordered" evidence="16">
    <location>
        <begin position="1"/>
        <end position="23"/>
    </location>
</feature>
<name>A0A840D591_9BACT</name>
<keyword evidence="6" id="KW-0963">Cytoplasm</keyword>
<evidence type="ECO:0000256" key="16">
    <source>
        <dbReference type="SAM" id="MobiDB-lite"/>
    </source>
</evidence>
<keyword evidence="8 15" id="KW-0547">Nucleotide-binding</keyword>
<proteinExistence type="inferred from homology"/>
<dbReference type="Proteomes" id="UP001155027">
    <property type="component" value="Unassembled WGS sequence"/>
</dbReference>
<evidence type="ECO:0000256" key="3">
    <source>
        <dbReference type="ARBA" id="ARBA00007487"/>
    </source>
</evidence>
<dbReference type="InterPro" id="IPR029499">
    <property type="entry name" value="PduO-typ"/>
</dbReference>
<dbReference type="PANTHER" id="PTHR12213:SF0">
    <property type="entry name" value="CORRINOID ADENOSYLTRANSFERASE MMAB"/>
    <property type="match status" value="1"/>
</dbReference>
<evidence type="ECO:0000256" key="5">
    <source>
        <dbReference type="ARBA" id="ARBA00020963"/>
    </source>
</evidence>
<dbReference type="SUPFAM" id="SSF89028">
    <property type="entry name" value="Cobalamin adenosyltransferase-like"/>
    <property type="match status" value="1"/>
</dbReference>
<feature type="region of interest" description="Disordered" evidence="16">
    <location>
        <begin position="179"/>
        <end position="198"/>
    </location>
</feature>
<sequence>MSKRIYTRTGDDGTTSLFGGERVGKGNPRIDAYGTVDETNSIVGLARSHLEGEPGQETLDPVLGDVQEELFVLGADLATPMDAKPVVERIEDAHIEALEERIDRFEADLPSLERFILPGGAPAGASLHSARTVCRRAERRSVEAKTSTPINEQVIVYLNRLSDLLFVLARWANRQAGVREDTWSPGSGGGDGASADPS</sequence>
<evidence type="ECO:0000256" key="14">
    <source>
        <dbReference type="ARBA" id="ARBA00048692"/>
    </source>
</evidence>
<dbReference type="GO" id="GO:0005524">
    <property type="term" value="F:ATP binding"/>
    <property type="evidence" value="ECO:0007669"/>
    <property type="project" value="UniProtKB-UniRule"/>
</dbReference>
<dbReference type="GeneID" id="83728208"/>
<evidence type="ECO:0000256" key="8">
    <source>
        <dbReference type="ARBA" id="ARBA00022741"/>
    </source>
</evidence>
<comment type="caution">
    <text evidence="18">The sequence shown here is derived from an EMBL/GenBank/DDBJ whole genome shotgun (WGS) entry which is preliminary data.</text>
</comment>
<dbReference type="AlphaFoldDB" id="A0A840D591"/>
<comment type="catalytic activity">
    <reaction evidence="13 15">
        <text>2 cob(II)yrinate a,c diamide + reduced [electron-transfer flavoprotein] + 2 ATP = 2 adenosylcob(III)yrinate a,c-diamide + 2 triphosphate + oxidized [electron-transfer flavoprotein] + 3 H(+)</text>
        <dbReference type="Rhea" id="RHEA:11528"/>
        <dbReference type="Rhea" id="RHEA-COMP:10685"/>
        <dbReference type="Rhea" id="RHEA-COMP:10686"/>
        <dbReference type="ChEBI" id="CHEBI:15378"/>
        <dbReference type="ChEBI" id="CHEBI:18036"/>
        <dbReference type="ChEBI" id="CHEBI:30616"/>
        <dbReference type="ChEBI" id="CHEBI:57692"/>
        <dbReference type="ChEBI" id="CHEBI:58307"/>
        <dbReference type="ChEBI" id="CHEBI:58503"/>
        <dbReference type="ChEBI" id="CHEBI:58537"/>
        <dbReference type="EC" id="2.5.1.17"/>
    </reaction>
</comment>
<dbReference type="EC" id="2.5.1.17" evidence="4 15"/>
<dbReference type="InterPro" id="IPR036451">
    <property type="entry name" value="CblAdoTrfase-like_sf"/>
</dbReference>
<dbReference type="GO" id="GO:0005737">
    <property type="term" value="C:cytoplasm"/>
    <property type="evidence" value="ECO:0007669"/>
    <property type="project" value="UniProtKB-SubCell"/>
</dbReference>
<accession>A0A840D591</accession>
<evidence type="ECO:0000256" key="15">
    <source>
        <dbReference type="RuleBase" id="RU366026"/>
    </source>
</evidence>
<evidence type="ECO:0000256" key="12">
    <source>
        <dbReference type="ARBA" id="ARBA00033354"/>
    </source>
</evidence>
<dbReference type="GO" id="GO:0009236">
    <property type="term" value="P:cobalamin biosynthetic process"/>
    <property type="evidence" value="ECO:0007669"/>
    <property type="project" value="UniProtKB-UniRule"/>
</dbReference>